<name>A0ABU9VT94_9CLOT</name>
<dbReference type="PANTHER" id="PTHR35841">
    <property type="entry name" value="PHOSPHONATES-BINDING PERIPLASMIC PROTEIN"/>
    <property type="match status" value="1"/>
</dbReference>
<dbReference type="NCBIfam" id="TIGR01098">
    <property type="entry name" value="3A0109s03R"/>
    <property type="match status" value="1"/>
</dbReference>
<dbReference type="SUPFAM" id="SSF53850">
    <property type="entry name" value="Periplasmic binding protein-like II"/>
    <property type="match status" value="1"/>
</dbReference>
<comment type="similarity">
    <text evidence="1">Belongs to the phosphate/phosphite/phosphonate binding protein family.</text>
</comment>
<organism evidence="3 4">
    <name type="scientific">Anoxynatronum sibiricum</name>
    <dbReference type="NCBI Taxonomy" id="210623"/>
    <lineage>
        <taxon>Bacteria</taxon>
        <taxon>Bacillati</taxon>
        <taxon>Bacillota</taxon>
        <taxon>Clostridia</taxon>
        <taxon>Eubacteriales</taxon>
        <taxon>Clostridiaceae</taxon>
        <taxon>Anoxynatronum</taxon>
    </lineage>
</organism>
<dbReference type="Pfam" id="PF12974">
    <property type="entry name" value="Phosphonate-bd"/>
    <property type="match status" value="1"/>
</dbReference>
<dbReference type="Proteomes" id="UP001407405">
    <property type="component" value="Unassembled WGS sequence"/>
</dbReference>
<dbReference type="PROSITE" id="PS51257">
    <property type="entry name" value="PROKAR_LIPOPROTEIN"/>
    <property type="match status" value="1"/>
</dbReference>
<dbReference type="PANTHER" id="PTHR35841:SF1">
    <property type="entry name" value="PHOSPHONATES-BINDING PERIPLASMIC PROTEIN"/>
    <property type="match status" value="1"/>
</dbReference>
<evidence type="ECO:0000256" key="2">
    <source>
        <dbReference type="ARBA" id="ARBA00022729"/>
    </source>
</evidence>
<dbReference type="EMBL" id="JBCITM010000006">
    <property type="protein sequence ID" value="MEN1760392.1"/>
    <property type="molecule type" value="Genomic_DNA"/>
</dbReference>
<proteinExistence type="inferred from homology"/>
<evidence type="ECO:0000313" key="4">
    <source>
        <dbReference type="Proteomes" id="UP001407405"/>
    </source>
</evidence>
<evidence type="ECO:0000256" key="1">
    <source>
        <dbReference type="ARBA" id="ARBA00007162"/>
    </source>
</evidence>
<comment type="caution">
    <text evidence="3">The sequence shown here is derived from an EMBL/GenBank/DDBJ whole genome shotgun (WGS) entry which is preliminary data.</text>
</comment>
<reference evidence="3 4" key="1">
    <citation type="submission" date="2024-04" db="EMBL/GenBank/DDBJ databases">
        <title>Genome sequencing and metabolic network reconstruction of aminoacids and betaine degradation by Anoxynatronum sibiricum.</title>
        <authorList>
            <person name="Detkova E.N."/>
            <person name="Boltjanskaja Y.V."/>
            <person name="Mardanov A.V."/>
            <person name="Kevbrin V."/>
        </authorList>
    </citation>
    <scope>NUCLEOTIDE SEQUENCE [LARGE SCALE GENOMIC DNA]</scope>
    <source>
        <strain evidence="3 4">Z-7981</strain>
    </source>
</reference>
<sequence>MNRKLAILLALVLLLGAFLTVGCSPDSIDEDEKTVLRLGAVPGEEEQKRRDQYQPFVEYLERELGVEVELFVGSDYTATVEAMRSNKIDLVWYGPLSYLLAADIADAEAFALSYDSELGVFYESYIIVHADSDIYEIADLKGKTFAFVDPASTGGHLIPRHQMVDAGLDPDADLESMVFVGGHDACAEAVKNKHVDGAAIVRHMFERGVEAERIDEEELRIIAVSDPFPGGPLAYRRSLDEGLKEAIRHAIFNMPDEDVQANLEVFGSRHLRFEEADDALFDTLREASKLIDLDL</sequence>
<dbReference type="Gene3D" id="3.40.190.10">
    <property type="entry name" value="Periplasmic binding protein-like II"/>
    <property type="match status" value="2"/>
</dbReference>
<gene>
    <name evidence="3" type="ORF">AAIG11_07905</name>
</gene>
<keyword evidence="4" id="KW-1185">Reference proteome</keyword>
<accession>A0ABU9VT94</accession>
<evidence type="ECO:0000313" key="3">
    <source>
        <dbReference type="EMBL" id="MEN1760392.1"/>
    </source>
</evidence>
<dbReference type="CDD" id="cd01071">
    <property type="entry name" value="PBP2_PhnD_like"/>
    <property type="match status" value="1"/>
</dbReference>
<dbReference type="InterPro" id="IPR005770">
    <property type="entry name" value="PhnD"/>
</dbReference>
<protein>
    <submittedName>
        <fullName evidence="3">Phosphate/phosphite/phosphonate ABC transporter substrate-binding protein</fullName>
    </submittedName>
</protein>
<keyword evidence="2" id="KW-0732">Signal</keyword>
<dbReference type="RefSeq" id="WP_343185712.1">
    <property type="nucleotide sequence ID" value="NZ_JBCITM010000006.1"/>
</dbReference>